<keyword evidence="1" id="KW-0677">Repeat</keyword>
<dbReference type="Pfam" id="PF05345">
    <property type="entry name" value="He_PIG"/>
    <property type="match status" value="1"/>
</dbReference>
<dbReference type="PANTHER" id="PTHR13833:SF71">
    <property type="entry name" value="NHL DOMAIN-CONTAINING PROTEIN"/>
    <property type="match status" value="1"/>
</dbReference>
<dbReference type="RefSeq" id="WP_133226823.1">
    <property type="nucleotide sequence ID" value="NZ_SOZE01000002.1"/>
</dbReference>
<organism evidence="3 4">
    <name type="scientific">Mucilaginibacter psychrotolerans</name>
    <dbReference type="NCBI Taxonomy" id="1524096"/>
    <lineage>
        <taxon>Bacteria</taxon>
        <taxon>Pseudomonadati</taxon>
        <taxon>Bacteroidota</taxon>
        <taxon>Sphingobacteriia</taxon>
        <taxon>Sphingobacteriales</taxon>
        <taxon>Sphingobacteriaceae</taxon>
        <taxon>Mucilaginibacter</taxon>
    </lineage>
</organism>
<dbReference type="PANTHER" id="PTHR13833">
    <property type="match status" value="1"/>
</dbReference>
<evidence type="ECO:0000313" key="4">
    <source>
        <dbReference type="Proteomes" id="UP000297540"/>
    </source>
</evidence>
<protein>
    <submittedName>
        <fullName evidence="3">T9SS type B sorting domain-containing protein</fullName>
    </submittedName>
</protein>
<dbReference type="EMBL" id="SOZE01000002">
    <property type="protein sequence ID" value="TFF40073.1"/>
    <property type="molecule type" value="Genomic_DNA"/>
</dbReference>
<feature type="chain" id="PRO_5021377300" evidence="2">
    <location>
        <begin position="23"/>
        <end position="1291"/>
    </location>
</feature>
<comment type="caution">
    <text evidence="3">The sequence shown here is derived from an EMBL/GenBank/DDBJ whole genome shotgun (WGS) entry which is preliminary data.</text>
</comment>
<accession>A0A4Y8SLW8</accession>
<dbReference type="Proteomes" id="UP000297540">
    <property type="component" value="Unassembled WGS sequence"/>
</dbReference>
<evidence type="ECO:0000256" key="2">
    <source>
        <dbReference type="SAM" id="SignalP"/>
    </source>
</evidence>
<feature type="signal peptide" evidence="2">
    <location>
        <begin position="1"/>
        <end position="22"/>
    </location>
</feature>
<dbReference type="Pfam" id="PF13585">
    <property type="entry name" value="CHU_C"/>
    <property type="match status" value="1"/>
</dbReference>
<dbReference type="Gene3D" id="2.60.40.10">
    <property type="entry name" value="Immunoglobulins"/>
    <property type="match status" value="1"/>
</dbReference>
<name>A0A4Y8SLW8_9SPHI</name>
<dbReference type="InterPro" id="IPR013783">
    <property type="entry name" value="Ig-like_fold"/>
</dbReference>
<proteinExistence type="predicted"/>
<gene>
    <name evidence="3" type="ORF">E2R66_02130</name>
</gene>
<dbReference type="NCBIfam" id="TIGR04131">
    <property type="entry name" value="Bac_Flav_CTERM"/>
    <property type="match status" value="1"/>
</dbReference>
<keyword evidence="4" id="KW-1185">Reference proteome</keyword>
<reference evidence="3 4" key="1">
    <citation type="journal article" date="2017" name="Int. J. Syst. Evol. Microbiol.">
        <title>Mucilaginibacterpsychrotolerans sp. nov., isolated from peatlands.</title>
        <authorList>
            <person name="Deng Y."/>
            <person name="Shen L."/>
            <person name="Xu B."/>
            <person name="Liu Y."/>
            <person name="Gu Z."/>
            <person name="Liu H."/>
            <person name="Zhou Y."/>
        </authorList>
    </citation>
    <scope>NUCLEOTIDE SEQUENCE [LARGE SCALE GENOMIC DNA]</scope>
    <source>
        <strain evidence="3 4">NH7-4</strain>
    </source>
</reference>
<dbReference type="SUPFAM" id="SSF63829">
    <property type="entry name" value="Calcium-dependent phosphotriesterase"/>
    <property type="match status" value="3"/>
</dbReference>
<dbReference type="InterPro" id="IPR026341">
    <property type="entry name" value="T9SS_type_B"/>
</dbReference>
<dbReference type="OrthoDB" id="641420at2"/>
<keyword evidence="2" id="KW-0732">Signal</keyword>
<evidence type="ECO:0000313" key="3">
    <source>
        <dbReference type="EMBL" id="TFF40073.1"/>
    </source>
</evidence>
<dbReference type="Gene3D" id="2.120.10.30">
    <property type="entry name" value="TolB, C-terminal domain"/>
    <property type="match status" value="7"/>
</dbReference>
<dbReference type="SUPFAM" id="SSF101898">
    <property type="entry name" value="NHL repeat"/>
    <property type="match status" value="1"/>
</dbReference>
<evidence type="ECO:0000256" key="1">
    <source>
        <dbReference type="ARBA" id="ARBA00022737"/>
    </source>
</evidence>
<dbReference type="Pfam" id="PF01436">
    <property type="entry name" value="NHL"/>
    <property type="match status" value="2"/>
</dbReference>
<sequence>MRWIKHMCCYIAAFLAAGQAYAQLPRFRDLPDQQYYMGTPITPLAPNFRPTSGPVPPYIYGQVTTFAGSGNAGLVNGKGKLASFNSPMDIKLDAAGNLYVADAGNNAIRKIAPDGTVITLAGSGAEGYADGAGTAAKFAYPTGLVLDAAGNLFVVDQQNQLIRKITPAGVVSVYAGTPGVAGMSNNIVNFPTGITIDKYGTLFITDTYNLRVRQLPGQYLSSFAGSGQGRGPGTGFDGPGEVARFGAISGITVGPDENFYVVDGEMVRKVNPSAVVSTYLGVNQSRGAFNGDAKTAVFQNLFGIAIAPVGTMYLSDMGNHIIRRYGVRENFVSWLAGNEGKTGPVDGVGSSALFNKPAGICLDDAGYLYVADSGNNLIRKVCTTGFQIFPALPPGLSFDATTGTISGTPTAPSPLTLYTIVGYNTEGQGQYSVSIQVNEFTRQPQSLTLAPIPVKKETDPDFLVNVTRSNPTLPYTLSTSDISIASIADGKVHILGPGTVYIYADQPGNPYYYDAPRATQQLVITEVPPVVVYPEIKPKANPVVIPLDETGNVTITPGQLADITPEHNLQKSISTVERNTYTCADVGLQSPVVTSSFGPDPFDPLSAQFNYPSNIVFDASSGKMYIPDKGNYRIRSIAADGRVGTLAGSGQPGKADGKAKVAGFSREVLTITTDAQGNVYVCDVGNALIRKIMPDGTVSTFAYEQLIAFNDFDPVYSTAVAVDKAGYVYVSDKTRIYKIAPDGGSAVVFAGSGKEQITDGTGAAADFNGISGLYFGANGDLYVSSFDPNDINTLRRVTPTGAVTTIYRKTDPLLHFTRLVVDSKGNAFIGSTEPKIYKITPDGTLSIFAGSASRIGAVDGDGPTVASFNNPQGIGIDPQDNLYIADQDNHRIRRITPGGIVSTIAGSGIAGYLDNTSYSNKTKKNIPIAITSPITINGKYDPVVIPYLDICPAIVADYTKAATAKSTCANAFTFTQTPAAGTVLSDGQTVNLVLTAHDNLSPYDDASVTFTITAKKLPTPTVVVSPGFIDTCERFPVKYTATAQNGGLNPVYIWYVNGVEKYRGGDEFTSSELATGDNITCKVTNNDGCAPITSAPSAAASIKAAPSVTTSVTIFASSTEPICPGSRLDFTAITQNVQPGPNSPRYQWQVNGNNVGGNSATFSTSNLANGDMVTCLMSSGGKCVINPVAKSNPFIARLLSDGDCAITIPNTFTPNGDGVNDYWQIPVLKNYPNSTVSIFNRNGTLLYQSTGYSKPWDGTYQGSALSAGTYYYTIDTHTFRSVLAGWVTILK</sequence>
<dbReference type="InterPro" id="IPR011042">
    <property type="entry name" value="6-blade_b-propeller_TolB-like"/>
</dbReference>
<dbReference type="InterPro" id="IPR001258">
    <property type="entry name" value="NHL_repeat"/>
</dbReference>